<keyword evidence="1" id="KW-1133">Transmembrane helix</keyword>
<keyword evidence="1" id="KW-0812">Transmembrane</keyword>
<protein>
    <submittedName>
        <fullName evidence="2">Uncharacterized protein</fullName>
    </submittedName>
</protein>
<organism evidence="2 3">
    <name type="scientific">Chitinophaga japonensis</name>
    <name type="common">Flexibacter japonensis</name>
    <dbReference type="NCBI Taxonomy" id="104662"/>
    <lineage>
        <taxon>Bacteria</taxon>
        <taxon>Pseudomonadati</taxon>
        <taxon>Bacteroidota</taxon>
        <taxon>Chitinophagia</taxon>
        <taxon>Chitinophagales</taxon>
        <taxon>Chitinophagaceae</taxon>
        <taxon>Chitinophaga</taxon>
    </lineage>
</organism>
<dbReference type="Proteomes" id="UP000316778">
    <property type="component" value="Unassembled WGS sequence"/>
</dbReference>
<comment type="caution">
    <text evidence="2">The sequence shown here is derived from an EMBL/GenBank/DDBJ whole genome shotgun (WGS) entry which is preliminary data.</text>
</comment>
<feature type="transmembrane region" description="Helical" evidence="1">
    <location>
        <begin position="34"/>
        <end position="53"/>
    </location>
</feature>
<evidence type="ECO:0000256" key="1">
    <source>
        <dbReference type="SAM" id="Phobius"/>
    </source>
</evidence>
<sequence>MYPEGVKKPPVDHGGEKRFVSQCVFNYFFKIRSGLSSCVFPVTMLINIYSMVINRITSKCSTMAGIIGML</sequence>
<accession>A0A562TEV5</accession>
<keyword evidence="3" id="KW-1185">Reference proteome</keyword>
<keyword evidence="1" id="KW-0472">Membrane</keyword>
<dbReference type="AlphaFoldDB" id="A0A562TEV5"/>
<proteinExistence type="predicted"/>
<dbReference type="EMBL" id="VLLG01000002">
    <property type="protein sequence ID" value="TWI92067.1"/>
    <property type="molecule type" value="Genomic_DNA"/>
</dbReference>
<gene>
    <name evidence="2" type="ORF">LX66_1449</name>
</gene>
<evidence type="ECO:0000313" key="2">
    <source>
        <dbReference type="EMBL" id="TWI92067.1"/>
    </source>
</evidence>
<name>A0A562TEV5_CHIJA</name>
<evidence type="ECO:0000313" key="3">
    <source>
        <dbReference type="Proteomes" id="UP000316778"/>
    </source>
</evidence>
<reference evidence="2 3" key="1">
    <citation type="journal article" date="2013" name="Stand. Genomic Sci.">
        <title>Genomic Encyclopedia of Type Strains, Phase I: The one thousand microbial genomes (KMG-I) project.</title>
        <authorList>
            <person name="Kyrpides N.C."/>
            <person name="Woyke T."/>
            <person name="Eisen J.A."/>
            <person name="Garrity G."/>
            <person name="Lilburn T.G."/>
            <person name="Beck B.J."/>
            <person name="Whitman W.B."/>
            <person name="Hugenholtz P."/>
            <person name="Klenk H.P."/>
        </authorList>
    </citation>
    <scope>NUCLEOTIDE SEQUENCE [LARGE SCALE GENOMIC DNA]</scope>
    <source>
        <strain evidence="2 3">DSM 13484</strain>
    </source>
</reference>